<dbReference type="Proteomes" id="UP001652700">
    <property type="component" value="Unplaced"/>
</dbReference>
<evidence type="ECO:0000259" key="6">
    <source>
        <dbReference type="PROSITE" id="PS50850"/>
    </source>
</evidence>
<keyword evidence="4 5" id="KW-0472">Membrane</keyword>
<evidence type="ECO:0000256" key="2">
    <source>
        <dbReference type="ARBA" id="ARBA00022692"/>
    </source>
</evidence>
<accession>A0ABM5KWE2</accession>
<keyword evidence="3 5" id="KW-1133">Transmembrane helix</keyword>
<comment type="subcellular location">
    <subcellularLocation>
        <location evidence="1">Membrane</location>
        <topology evidence="1">Multi-pass membrane protein</topology>
    </subcellularLocation>
</comment>
<dbReference type="InterPro" id="IPR020846">
    <property type="entry name" value="MFS_dom"/>
</dbReference>
<dbReference type="PANTHER" id="PTHR23507">
    <property type="entry name" value="ZGC:174356"/>
    <property type="match status" value="1"/>
</dbReference>
<dbReference type="PROSITE" id="PS50850">
    <property type="entry name" value="MFS"/>
    <property type="match status" value="1"/>
</dbReference>
<feature type="transmembrane region" description="Helical" evidence="5">
    <location>
        <begin position="395"/>
        <end position="414"/>
    </location>
</feature>
<feature type="transmembrane region" description="Helical" evidence="5">
    <location>
        <begin position="20"/>
        <end position="42"/>
    </location>
</feature>
<dbReference type="Gene3D" id="1.20.1250.20">
    <property type="entry name" value="MFS general substrate transporter like domains"/>
    <property type="match status" value="1"/>
</dbReference>
<feature type="transmembrane region" description="Helical" evidence="5">
    <location>
        <begin position="360"/>
        <end position="379"/>
    </location>
</feature>
<protein>
    <recommendedName>
        <fullName evidence="6">Major facilitator superfamily (MFS) profile domain-containing protein</fullName>
    </recommendedName>
</protein>
<evidence type="ECO:0000256" key="3">
    <source>
        <dbReference type="ARBA" id="ARBA00022989"/>
    </source>
</evidence>
<feature type="transmembrane region" description="Helical" evidence="5">
    <location>
        <begin position="178"/>
        <end position="201"/>
    </location>
</feature>
<proteinExistence type="predicted"/>
<dbReference type="InterPro" id="IPR036259">
    <property type="entry name" value="MFS_trans_sf"/>
</dbReference>
<dbReference type="EnsemblMetazoa" id="XM_050658548.1">
    <property type="protein sequence ID" value="XP_050514505.1"/>
    <property type="gene ID" value="LOC126889863"/>
</dbReference>
<keyword evidence="2 5" id="KW-0812">Transmembrane</keyword>
<evidence type="ECO:0000256" key="4">
    <source>
        <dbReference type="ARBA" id="ARBA00023136"/>
    </source>
</evidence>
<feature type="transmembrane region" description="Helical" evidence="5">
    <location>
        <begin position="434"/>
        <end position="453"/>
    </location>
</feature>
<dbReference type="PANTHER" id="PTHR23507:SF39">
    <property type="entry name" value="GH23453P-RELATED"/>
    <property type="match status" value="1"/>
</dbReference>
<dbReference type="SUPFAM" id="SSF103473">
    <property type="entry name" value="MFS general substrate transporter"/>
    <property type="match status" value="1"/>
</dbReference>
<feature type="domain" description="Major facilitator superfamily (MFS) profile" evidence="6">
    <location>
        <begin position="26"/>
        <end position="457"/>
    </location>
</feature>
<feature type="transmembrane region" description="Helical" evidence="5">
    <location>
        <begin position="307"/>
        <end position="327"/>
    </location>
</feature>
<organism evidence="7 8">
    <name type="scientific">Diabrotica virgifera virgifera</name>
    <name type="common">western corn rootworm</name>
    <dbReference type="NCBI Taxonomy" id="50390"/>
    <lineage>
        <taxon>Eukaryota</taxon>
        <taxon>Metazoa</taxon>
        <taxon>Ecdysozoa</taxon>
        <taxon>Arthropoda</taxon>
        <taxon>Hexapoda</taxon>
        <taxon>Insecta</taxon>
        <taxon>Pterygota</taxon>
        <taxon>Neoptera</taxon>
        <taxon>Endopterygota</taxon>
        <taxon>Coleoptera</taxon>
        <taxon>Polyphaga</taxon>
        <taxon>Cucujiformia</taxon>
        <taxon>Chrysomeloidea</taxon>
        <taxon>Chrysomelidae</taxon>
        <taxon>Galerucinae</taxon>
        <taxon>Diabroticina</taxon>
        <taxon>Diabroticites</taxon>
        <taxon>Diabrotica</taxon>
    </lineage>
</organism>
<feature type="transmembrane region" description="Helical" evidence="5">
    <location>
        <begin position="112"/>
        <end position="133"/>
    </location>
</feature>
<sequence length="482" mass="53414">MFKIMKYPKIAWLRKITVEVPLFLTYTSFLLLGSILNNFTIYRTCYNLLKYDEADCALLGRVSNNLTRELEKNVQPLANIVTMVLEMPTATVPVIICIFAGPWSDKHGRIPVQLMSLIGFTVSMSIFGIMAAFRNLSPWYFVLAAIPSMLTGGAPTYFAVILAYINDISTDHTRALRMAIFEAVLLVALLLGSLSSGPILYSTNYETVFFLAAGLLALASLYTMFLLPETAKIKEGEEGTLKELIRCSYFIDMFKAVFKKREHHDRCIVVSIVVTITIMNFITNGENVIKFPFLREKLGWTLNKNNYFNAASHVITIVGTVGATLVLHRKLHMKETVVSLMGILGFVLNSFLRGAATSDAYIYVGAVVSIFAGAAMPLLRTRIAQIVPAEEMGKIFALIVGLGGVAGLSAAYMYTTFYNATINIHSGAFNYFSAILYLFAIFLVGIIICFELCSPKKKHNLALPESMSKDKQESNGVYIVPT</sequence>
<dbReference type="InterPro" id="IPR011701">
    <property type="entry name" value="MFS"/>
</dbReference>
<evidence type="ECO:0000313" key="7">
    <source>
        <dbReference type="EnsemblMetazoa" id="XP_050514505.1"/>
    </source>
</evidence>
<evidence type="ECO:0000313" key="8">
    <source>
        <dbReference type="Proteomes" id="UP001652700"/>
    </source>
</evidence>
<evidence type="ECO:0000256" key="1">
    <source>
        <dbReference type="ARBA" id="ARBA00004141"/>
    </source>
</evidence>
<dbReference type="Pfam" id="PF07690">
    <property type="entry name" value="MFS_1"/>
    <property type="match status" value="1"/>
</dbReference>
<reference evidence="7" key="1">
    <citation type="submission" date="2025-05" db="UniProtKB">
        <authorList>
            <consortium name="EnsemblMetazoa"/>
        </authorList>
    </citation>
    <scope>IDENTIFICATION</scope>
</reference>
<feature type="transmembrane region" description="Helical" evidence="5">
    <location>
        <begin position="139"/>
        <end position="166"/>
    </location>
</feature>
<dbReference type="RefSeq" id="XP_050514505.1">
    <property type="nucleotide sequence ID" value="XM_050658548.1"/>
</dbReference>
<feature type="transmembrane region" description="Helical" evidence="5">
    <location>
        <begin position="336"/>
        <end position="354"/>
    </location>
</feature>
<evidence type="ECO:0000256" key="5">
    <source>
        <dbReference type="SAM" id="Phobius"/>
    </source>
</evidence>
<feature type="transmembrane region" description="Helical" evidence="5">
    <location>
        <begin position="77"/>
        <end position="100"/>
    </location>
</feature>
<keyword evidence="8" id="KW-1185">Reference proteome</keyword>
<name>A0ABM5KWE2_DIAVI</name>
<feature type="transmembrane region" description="Helical" evidence="5">
    <location>
        <begin position="207"/>
        <end position="227"/>
    </location>
</feature>
<feature type="transmembrane region" description="Helical" evidence="5">
    <location>
        <begin position="267"/>
        <end position="283"/>
    </location>
</feature>
<dbReference type="GeneID" id="126889863"/>